<keyword evidence="1" id="KW-0732">Signal</keyword>
<sequence>MALFLRQVKSTSFFCCCCCFCACAQKLDFSRTFVKHHVEGSKKSNLVELKPGRAAGVVVIGDEMFCSHIAFF</sequence>
<feature type="chain" id="PRO_5025496799" evidence="1">
    <location>
        <begin position="25"/>
        <end position="72"/>
    </location>
</feature>
<dbReference type="EMBL" id="GIFC01000826">
    <property type="protein sequence ID" value="MXU82909.1"/>
    <property type="molecule type" value="Transcribed_RNA"/>
</dbReference>
<proteinExistence type="predicted"/>
<dbReference type="AlphaFoldDB" id="A0A6B0TSM4"/>
<accession>A0A6B0TSM4</accession>
<organism evidence="2">
    <name type="scientific">Ixodes ricinus</name>
    <name type="common">Common tick</name>
    <name type="synonym">Acarus ricinus</name>
    <dbReference type="NCBI Taxonomy" id="34613"/>
    <lineage>
        <taxon>Eukaryota</taxon>
        <taxon>Metazoa</taxon>
        <taxon>Ecdysozoa</taxon>
        <taxon>Arthropoda</taxon>
        <taxon>Chelicerata</taxon>
        <taxon>Arachnida</taxon>
        <taxon>Acari</taxon>
        <taxon>Parasitiformes</taxon>
        <taxon>Ixodida</taxon>
        <taxon>Ixodoidea</taxon>
        <taxon>Ixodidae</taxon>
        <taxon>Ixodinae</taxon>
        <taxon>Ixodes</taxon>
    </lineage>
</organism>
<evidence type="ECO:0000313" key="2">
    <source>
        <dbReference type="EMBL" id="MXU82909.1"/>
    </source>
</evidence>
<evidence type="ECO:0000256" key="1">
    <source>
        <dbReference type="SAM" id="SignalP"/>
    </source>
</evidence>
<name>A0A6B0TSM4_IXORI</name>
<feature type="signal peptide" evidence="1">
    <location>
        <begin position="1"/>
        <end position="24"/>
    </location>
</feature>
<protein>
    <submittedName>
        <fullName evidence="2">Putative secreted protein</fullName>
    </submittedName>
</protein>
<reference evidence="2" key="1">
    <citation type="submission" date="2019-12" db="EMBL/GenBank/DDBJ databases">
        <title>An insight into the sialome of adult female Ixodes ricinus ticks feeding for 6 days.</title>
        <authorList>
            <person name="Perner J."/>
            <person name="Ribeiro J.M.C."/>
        </authorList>
    </citation>
    <scope>NUCLEOTIDE SEQUENCE</scope>
    <source>
        <strain evidence="2">Semi-engorged</strain>
        <tissue evidence="2">Salivary glands</tissue>
    </source>
</reference>